<feature type="domain" description="Cupin type-1" evidence="10">
    <location>
        <begin position="22"/>
        <end position="70"/>
    </location>
</feature>
<feature type="region of interest" description="Disordered" evidence="9">
    <location>
        <begin position="1"/>
        <end position="31"/>
    </location>
</feature>
<evidence type="ECO:0000256" key="6">
    <source>
        <dbReference type="ARBA" id="ARBA00023211"/>
    </source>
</evidence>
<keyword evidence="12" id="KW-1185">Reference proteome</keyword>
<evidence type="ECO:0000256" key="5">
    <source>
        <dbReference type="ARBA" id="ARBA00022723"/>
    </source>
</evidence>
<evidence type="ECO:0000256" key="9">
    <source>
        <dbReference type="SAM" id="MobiDB-lite"/>
    </source>
</evidence>
<comment type="caution">
    <text evidence="11">The sequence shown here is derived from an EMBL/GenBank/DDBJ whole genome shotgun (WGS) entry which is preliminary data.</text>
</comment>
<keyword evidence="5 7" id="KW-0479">Metal-binding</keyword>
<name>A0AAP0N805_LIQFO</name>
<dbReference type="InterPro" id="IPR014710">
    <property type="entry name" value="RmlC-like_jellyroll"/>
</dbReference>
<reference evidence="11 12" key="1">
    <citation type="journal article" date="2024" name="Plant J.">
        <title>Genome sequences and population genomics reveal climatic adaptation and genomic divergence between two closely related sweetgum species.</title>
        <authorList>
            <person name="Xu W.Q."/>
            <person name="Ren C.Q."/>
            <person name="Zhang X.Y."/>
            <person name="Comes H.P."/>
            <person name="Liu X.H."/>
            <person name="Li Y.G."/>
            <person name="Kettle C.J."/>
            <person name="Jalonen R."/>
            <person name="Gaisberger H."/>
            <person name="Ma Y.Z."/>
            <person name="Qiu Y.X."/>
        </authorList>
    </citation>
    <scope>NUCLEOTIDE SEQUENCE [LARGE SCALE GENOMIC DNA]</scope>
    <source>
        <strain evidence="11">Hangzhou</strain>
    </source>
</reference>
<dbReference type="Pfam" id="PF00190">
    <property type="entry name" value="Cupin_1"/>
    <property type="match status" value="2"/>
</dbReference>
<dbReference type="InterPro" id="IPR001929">
    <property type="entry name" value="Germin"/>
</dbReference>
<evidence type="ECO:0000259" key="10">
    <source>
        <dbReference type="Pfam" id="PF00190"/>
    </source>
</evidence>
<gene>
    <name evidence="11" type="ORF">L1049_010690</name>
</gene>
<dbReference type="Gene3D" id="2.60.120.10">
    <property type="entry name" value="Jelly Rolls"/>
    <property type="match status" value="2"/>
</dbReference>
<organism evidence="11 12">
    <name type="scientific">Liquidambar formosana</name>
    <name type="common">Formosan gum</name>
    <dbReference type="NCBI Taxonomy" id="63359"/>
    <lineage>
        <taxon>Eukaryota</taxon>
        <taxon>Viridiplantae</taxon>
        <taxon>Streptophyta</taxon>
        <taxon>Embryophyta</taxon>
        <taxon>Tracheophyta</taxon>
        <taxon>Spermatophyta</taxon>
        <taxon>Magnoliopsida</taxon>
        <taxon>eudicotyledons</taxon>
        <taxon>Gunneridae</taxon>
        <taxon>Pentapetalae</taxon>
        <taxon>Saxifragales</taxon>
        <taxon>Altingiaceae</taxon>
        <taxon>Liquidambar</taxon>
    </lineage>
</organism>
<feature type="binding site" evidence="8">
    <location>
        <position position="64"/>
    </location>
    <ligand>
        <name>Mn(2+)</name>
        <dbReference type="ChEBI" id="CHEBI:29035"/>
    </ligand>
</feature>
<evidence type="ECO:0000313" key="12">
    <source>
        <dbReference type="Proteomes" id="UP001415857"/>
    </source>
</evidence>
<feature type="binding site" evidence="8">
    <location>
        <position position="66"/>
    </location>
    <ligand>
        <name>Mn(2+)</name>
        <dbReference type="ChEBI" id="CHEBI:29035"/>
    </ligand>
</feature>
<evidence type="ECO:0000256" key="7">
    <source>
        <dbReference type="PIRSR" id="PIRSR601929-1"/>
    </source>
</evidence>
<evidence type="ECO:0000256" key="4">
    <source>
        <dbReference type="ARBA" id="ARBA00022525"/>
    </source>
</evidence>
<comment type="similarity">
    <text evidence="2">Belongs to the germin family.</text>
</comment>
<dbReference type="GO" id="GO:0030145">
    <property type="term" value="F:manganese ion binding"/>
    <property type="evidence" value="ECO:0007669"/>
    <property type="project" value="InterPro"/>
</dbReference>
<protein>
    <recommendedName>
        <fullName evidence="10">Cupin type-1 domain-containing protein</fullName>
    </recommendedName>
</protein>
<dbReference type="AlphaFoldDB" id="A0AAP0N805"/>
<feature type="binding site" evidence="7">
    <location>
        <position position="66"/>
    </location>
    <ligand>
        <name>oxalate</name>
        <dbReference type="ChEBI" id="CHEBI:30623"/>
    </ligand>
</feature>
<accession>A0AAP0N805</accession>
<dbReference type="CDD" id="cd02241">
    <property type="entry name" value="cupin_OxOx"/>
    <property type="match status" value="1"/>
</dbReference>
<keyword evidence="4" id="KW-0964">Secreted</keyword>
<dbReference type="GO" id="GO:0048046">
    <property type="term" value="C:apoplast"/>
    <property type="evidence" value="ECO:0007669"/>
    <property type="project" value="UniProtKB-SubCell"/>
</dbReference>
<feature type="binding site" evidence="8">
    <location>
        <position position="74"/>
    </location>
    <ligand>
        <name>Mn(2+)</name>
        <dbReference type="ChEBI" id="CHEBI:29035"/>
    </ligand>
</feature>
<keyword evidence="3" id="KW-0052">Apoplast</keyword>
<comment type="subcellular location">
    <subcellularLocation>
        <location evidence="1">Secreted</location>
        <location evidence="1">Extracellular space</location>
        <location evidence="1">Apoplast</location>
    </subcellularLocation>
</comment>
<feature type="binding site" evidence="7">
    <location>
        <position position="61"/>
    </location>
    <ligand>
        <name>oxalate</name>
        <dbReference type="ChEBI" id="CHEBI:30623"/>
    </ligand>
</feature>
<proteinExistence type="inferred from homology"/>
<evidence type="ECO:0000256" key="3">
    <source>
        <dbReference type="ARBA" id="ARBA00022523"/>
    </source>
</evidence>
<dbReference type="InterPro" id="IPR011051">
    <property type="entry name" value="RmlC_Cupin_sf"/>
</dbReference>
<evidence type="ECO:0000256" key="1">
    <source>
        <dbReference type="ARBA" id="ARBA00004271"/>
    </source>
</evidence>
<dbReference type="SUPFAM" id="SSF51182">
    <property type="entry name" value="RmlC-like cupins"/>
    <property type="match status" value="1"/>
</dbReference>
<dbReference type="PANTHER" id="PTHR31238">
    <property type="entry name" value="GERMIN-LIKE PROTEIN SUBFAMILY 3 MEMBER 3"/>
    <property type="match status" value="1"/>
</dbReference>
<dbReference type="EMBL" id="JBBPBK010000016">
    <property type="protein sequence ID" value="KAK9268247.1"/>
    <property type="molecule type" value="Genomic_DNA"/>
</dbReference>
<evidence type="ECO:0000256" key="8">
    <source>
        <dbReference type="PIRSR" id="PIRSR601929-2"/>
    </source>
</evidence>
<keyword evidence="6 7" id="KW-0464">Manganese</keyword>
<dbReference type="Proteomes" id="UP001415857">
    <property type="component" value="Unassembled WGS sequence"/>
</dbReference>
<evidence type="ECO:0000313" key="11">
    <source>
        <dbReference type="EMBL" id="KAK9268247.1"/>
    </source>
</evidence>
<dbReference type="InterPro" id="IPR006045">
    <property type="entry name" value="Cupin_1"/>
</dbReference>
<sequence>MSENGERGGNMRKLRKGFHLTGNTSNPLRSKVTPITVPQVPRLNTLGISMVRIDIAPWVVNPPHTHPRAIGLIHLQRNVGTSNAVAIAALNSQNPGIIGIADAMFGPKPDIPEDILVKAFQVDKDVISQLQGNF</sequence>
<feature type="domain" description="Cupin type-1" evidence="10">
    <location>
        <begin position="71"/>
        <end position="126"/>
    </location>
</feature>
<evidence type="ECO:0000256" key="2">
    <source>
        <dbReference type="ARBA" id="ARBA00007456"/>
    </source>
</evidence>